<dbReference type="AlphaFoldDB" id="A0A7S7SK32"/>
<dbReference type="PANTHER" id="PTHR46656">
    <property type="entry name" value="PUTATIVE-RELATED"/>
    <property type="match status" value="1"/>
</dbReference>
<feature type="compositionally biased region" description="Polar residues" evidence="1">
    <location>
        <begin position="949"/>
        <end position="959"/>
    </location>
</feature>
<dbReference type="Pfam" id="PF00534">
    <property type="entry name" value="Glycos_transf_1"/>
    <property type="match status" value="1"/>
</dbReference>
<feature type="domain" description="Glycosyl transferase family 1" evidence="2">
    <location>
        <begin position="805"/>
        <end position="860"/>
    </location>
</feature>
<evidence type="ECO:0000313" key="3">
    <source>
        <dbReference type="EMBL" id="QOY88717.1"/>
    </source>
</evidence>
<evidence type="ECO:0000256" key="1">
    <source>
        <dbReference type="SAM" id="MobiDB-lite"/>
    </source>
</evidence>
<dbReference type="CDD" id="cd03801">
    <property type="entry name" value="GT4_PimA-like"/>
    <property type="match status" value="1"/>
</dbReference>
<dbReference type="Gene3D" id="3.40.50.2000">
    <property type="entry name" value="Glycogen Phosphorylase B"/>
    <property type="match status" value="1"/>
</dbReference>
<proteinExistence type="predicted"/>
<accession>A0A7S7SK32</accession>
<protein>
    <submittedName>
        <fullName evidence="3">Glycosyltransferase family 4 protein</fullName>
    </submittedName>
</protein>
<keyword evidence="3" id="KW-0808">Transferase</keyword>
<dbReference type="SUPFAM" id="SSF53756">
    <property type="entry name" value="UDP-Glycosyltransferase/glycogen phosphorylase"/>
    <property type="match status" value="1"/>
</dbReference>
<dbReference type="GO" id="GO:0016757">
    <property type="term" value="F:glycosyltransferase activity"/>
    <property type="evidence" value="ECO:0007669"/>
    <property type="project" value="InterPro"/>
</dbReference>
<feature type="region of interest" description="Disordered" evidence="1">
    <location>
        <begin position="945"/>
        <end position="968"/>
    </location>
</feature>
<sequence>MGGTALFTVIAKNYLAHARQLMRSAAAQHPDWRRFVILVDRVDGYFDPAAEDFELILSTGLSIPESRWFHFKYSILELSTAVKPYAFEHLFRLHGFDRIVYLDPDIRIYSPLSRVTELLQASSIVLTPHLTAALEDGKRPSEIDILRSGSYNLGFIAVTRCAASSAFLCWWQQRLFDHCLVDLPRGLFVDQRWVDLVPGLFENVAILRDPGYNVAYWNLSHRPITRSPGGYEVAGAPLAFFHFSGYDVDHPEKVSKHQNRHEMPALPPVVRQIFHDYGQQLLAEGLAACRNWPQAYSYFENGTGIPDMCRPIHHEEPELARSVADPFSDEGFKLFVEVWNRPIQEHAGRPGISRLAYRIYRTRTDVQAAMPDIFGGHYFRFLEWLLNSGRLEHGVGDAFLTTITAAARTYRDHRESLSSPDPLDEREGVDGTSGEAPADGTRLHLTRLAAAIYNARPELQRTFPDPRGRDRARFLVWLLTYGRQEYQLSTHHVAILNQQWRAVLDSLPGSHARLRHQAILAAMGASLSTRGLLSRARSVVGLFHNGSQRTQTVDNLPYAAPSELAVAAPPEPESAEFGVNLVGYFRSETGVGESVRAACGALRSVSVPLSLRAAEEAGYCQARDRSVGPMSAEFPYSTNLIHVNADQAAHVASQLGGRFFRNRHNIGYWAWELEEFPDRWSDAFSYYHELWTPSEFCSRSIRQKSPIPVHAIPHAVSPVVSGSLDRQHFGFKPGQFVFLTAFDVLSVIERKNPLASIRAFLAAFGSNPDCQLVVKVNNAATAPREHRRVLESVASACASPNIRIFDATLSRNEMHALTQCADCIVSLHRSEGFGLHIAEAMYFGKPTIVTNYSGNVDFTRRENSMLVDFRLIPVGQGCLPYDENSRWADPAVEQAASHMRTIVAEPDLRTRLSAAASTFVRTNLSPAAVGQLMRERLEAIAQAHASAGFPSTSTRSQPVPSAAMRAGC</sequence>
<keyword evidence="4" id="KW-1185">Reference proteome</keyword>
<dbReference type="Proteomes" id="UP000593892">
    <property type="component" value="Chromosome"/>
</dbReference>
<dbReference type="PANTHER" id="PTHR46656:SF3">
    <property type="entry name" value="PUTATIVE-RELATED"/>
    <property type="match status" value="1"/>
</dbReference>
<name>A0A7S7SK32_PALFE</name>
<evidence type="ECO:0000313" key="4">
    <source>
        <dbReference type="Proteomes" id="UP000593892"/>
    </source>
</evidence>
<dbReference type="KEGG" id="pfer:IRI77_01775"/>
<dbReference type="InterPro" id="IPR001296">
    <property type="entry name" value="Glyco_trans_1"/>
</dbReference>
<reference evidence="3 4" key="1">
    <citation type="submission" date="2020-10" db="EMBL/GenBank/DDBJ databases">
        <title>Complete genome sequence of Paludibaculum fermentans P105T, a facultatively anaerobic acidobacterium capable of dissimilatory Fe(III) reduction.</title>
        <authorList>
            <person name="Dedysh S.N."/>
            <person name="Beletsky A.V."/>
            <person name="Kulichevskaya I.S."/>
            <person name="Mardanov A.V."/>
            <person name="Ravin N.V."/>
        </authorList>
    </citation>
    <scope>NUCLEOTIDE SEQUENCE [LARGE SCALE GENOMIC DNA]</scope>
    <source>
        <strain evidence="3 4">P105</strain>
    </source>
</reference>
<dbReference type="RefSeq" id="WP_194450379.1">
    <property type="nucleotide sequence ID" value="NZ_CP063849.1"/>
</dbReference>
<dbReference type="SUPFAM" id="SSF53448">
    <property type="entry name" value="Nucleotide-diphospho-sugar transferases"/>
    <property type="match status" value="1"/>
</dbReference>
<dbReference type="EMBL" id="CP063849">
    <property type="protein sequence ID" value="QOY88717.1"/>
    <property type="molecule type" value="Genomic_DNA"/>
</dbReference>
<dbReference type="InterPro" id="IPR029044">
    <property type="entry name" value="Nucleotide-diphossugar_trans"/>
</dbReference>
<organism evidence="3 4">
    <name type="scientific">Paludibaculum fermentans</name>
    <dbReference type="NCBI Taxonomy" id="1473598"/>
    <lineage>
        <taxon>Bacteria</taxon>
        <taxon>Pseudomonadati</taxon>
        <taxon>Acidobacteriota</taxon>
        <taxon>Terriglobia</taxon>
        <taxon>Bryobacterales</taxon>
        <taxon>Bryobacteraceae</taxon>
        <taxon>Paludibaculum</taxon>
    </lineage>
</organism>
<dbReference type="Gene3D" id="3.90.550.10">
    <property type="entry name" value="Spore Coat Polysaccharide Biosynthesis Protein SpsA, Chain A"/>
    <property type="match status" value="1"/>
</dbReference>
<evidence type="ECO:0000259" key="2">
    <source>
        <dbReference type="Pfam" id="PF00534"/>
    </source>
</evidence>
<gene>
    <name evidence="3" type="ORF">IRI77_01775</name>
</gene>
<feature type="region of interest" description="Disordered" evidence="1">
    <location>
        <begin position="411"/>
        <end position="440"/>
    </location>
</feature>